<feature type="region of interest" description="Disordered" evidence="2">
    <location>
        <begin position="445"/>
        <end position="492"/>
    </location>
</feature>
<name>A0A5J4YMF7_PORPP</name>
<feature type="region of interest" description="Disordered" evidence="2">
    <location>
        <begin position="289"/>
        <end position="322"/>
    </location>
</feature>
<organism evidence="3 4">
    <name type="scientific">Porphyridium purpureum</name>
    <name type="common">Red alga</name>
    <name type="synonym">Porphyridium cruentum</name>
    <dbReference type="NCBI Taxonomy" id="35688"/>
    <lineage>
        <taxon>Eukaryota</taxon>
        <taxon>Rhodophyta</taxon>
        <taxon>Bangiophyceae</taxon>
        <taxon>Porphyridiales</taxon>
        <taxon>Porphyridiaceae</taxon>
        <taxon>Porphyridium</taxon>
    </lineage>
</organism>
<evidence type="ECO:0000256" key="1">
    <source>
        <dbReference type="SAM" id="Coils"/>
    </source>
</evidence>
<keyword evidence="1" id="KW-0175">Coiled coil</keyword>
<dbReference type="Proteomes" id="UP000324585">
    <property type="component" value="Unassembled WGS sequence"/>
</dbReference>
<feature type="region of interest" description="Disordered" evidence="2">
    <location>
        <begin position="1"/>
        <end position="45"/>
    </location>
</feature>
<dbReference type="EMBL" id="VRMN01000009">
    <property type="protein sequence ID" value="KAA8492619.1"/>
    <property type="molecule type" value="Genomic_DNA"/>
</dbReference>
<sequence length="1132" mass="120256">MAAQAPSGRGWRSASPARGGMRNSPSASPLLGIANAVSTPNKPRNSEEFWRWQPVVACMRDIEPHDLKLLESFRAAVLGSEVQDGGSQADGNELLDALNSFAPLGEHYSVRWAAEDRARREALAAEQQRDAAAAGLPSPLLQLAGGSSVPSTPLHSASPVLRTSIATLPPTRSLQEELRSGLSCTVDVSQSQAPLLLERQLQKSSPEILRTHPQEARQAFQIQKRTITKSPKAGVSTSPASSALMASAQTLGDARVNPGESGISDGVNYSAGELKHNHRKGIACTACTVRSASRRKMRPSRGSASPQIGTPPPSSTAGHEVGVVSPSLGIQSTPAEQERDGTSLQIQSLEAGSADAPAKKVVSSAQEPMSPPLLVQKPTNVASGPAVAPGSPLLTLQAIPASKAIAAFAPSDREASVQPRFSQAKVKHDHRRGVLCPACTKAAANKNRSKSLSAAGRAQQQPHGRKSTGTRPVQSGEQGKQKQAALGAEAEGYVDSRGARTIGVEASPLLAHSSSRRQASFEIVRGSPLLGSPRVRAGTSNLARPSASPTQRIQRSPGGFGSAFGNAPFSSSSVADRAAIRRLIEERISLIRGWQRCTLCVHFASAPDLKLLFFYRLPLVLESIPICENADDQPRLRMPPRENGALDSQVLEKECASSETKADSTRAIKSEPFGAAATVAPLPLPTAAATTTQTARVATSEAAGGAAAGIGAFVRADAISDKDETHTPVAEVNETGHPARGKVETGYSNVEAGTTFSCQKDSTQTQKQAYRVLRVLDDCVVEEDGYEIHVTTAPAPGRSGSTPQEARPRSEKPCYACRDGNSRPGDAGARPLPLIFGDPLAYELYMVQKALAELAARHDEMRSKVLERARKEIARQDARNARLEEEQDILTKLRALKKGKAKEKRPSGFSRRSGGGGTQAQAVGNMSLPSRAQTYPTDGDLRSTGSGNGPQAEAHLNGLVLSVPLRADSLDDSASLGAEPDAAADDKMLSLAVVQNLKTFISEFEAYKDVHDELNMLKTLVEELNYREGLKQGNRDVSFALYRRILSYLSARQDVTAGQLRQLYSLLVPSARAPKTEDDSALQKPSTPQSISGTKRGRRSSRGSNATARAQAEEKASAAPSPKRARMPRSFQ</sequence>
<feature type="compositionally biased region" description="Polar residues" evidence="2">
    <location>
        <begin position="469"/>
        <end position="478"/>
    </location>
</feature>
<feature type="region of interest" description="Disordered" evidence="2">
    <location>
        <begin position="896"/>
        <end position="953"/>
    </location>
</feature>
<feature type="region of interest" description="Disordered" evidence="2">
    <location>
        <begin position="791"/>
        <end position="815"/>
    </location>
</feature>
<dbReference type="AlphaFoldDB" id="A0A5J4YMF7"/>
<feature type="region of interest" description="Disordered" evidence="2">
    <location>
        <begin position="537"/>
        <end position="560"/>
    </location>
</feature>
<evidence type="ECO:0000313" key="3">
    <source>
        <dbReference type="EMBL" id="KAA8492619.1"/>
    </source>
</evidence>
<feature type="coiled-coil region" evidence="1">
    <location>
        <begin position="866"/>
        <end position="893"/>
    </location>
</feature>
<feature type="region of interest" description="Disordered" evidence="2">
    <location>
        <begin position="411"/>
        <end position="430"/>
    </location>
</feature>
<keyword evidence="4" id="KW-1185">Reference proteome</keyword>
<feature type="compositionally biased region" description="Polar residues" evidence="2">
    <location>
        <begin position="538"/>
        <end position="554"/>
    </location>
</feature>
<protein>
    <submittedName>
        <fullName evidence="3">Uncharacterized protein</fullName>
    </submittedName>
</protein>
<feature type="compositionally biased region" description="Basic residues" evidence="2">
    <location>
        <begin position="1123"/>
        <end position="1132"/>
    </location>
</feature>
<feature type="region of interest" description="Disordered" evidence="2">
    <location>
        <begin position="1074"/>
        <end position="1132"/>
    </location>
</feature>
<gene>
    <name evidence="3" type="ORF">FVE85_8126</name>
</gene>
<evidence type="ECO:0000256" key="2">
    <source>
        <dbReference type="SAM" id="MobiDB-lite"/>
    </source>
</evidence>
<comment type="caution">
    <text evidence="3">The sequence shown here is derived from an EMBL/GenBank/DDBJ whole genome shotgun (WGS) entry which is preliminary data.</text>
</comment>
<accession>A0A5J4YMF7</accession>
<evidence type="ECO:0000313" key="4">
    <source>
        <dbReference type="Proteomes" id="UP000324585"/>
    </source>
</evidence>
<feature type="compositionally biased region" description="Polar residues" evidence="2">
    <location>
        <begin position="919"/>
        <end position="936"/>
    </location>
</feature>
<reference evidence="4" key="1">
    <citation type="journal article" date="2019" name="Nat. Commun.">
        <title>Expansion of phycobilisome linker gene families in mesophilic red algae.</title>
        <authorList>
            <person name="Lee J."/>
            <person name="Kim D."/>
            <person name="Bhattacharya D."/>
            <person name="Yoon H.S."/>
        </authorList>
    </citation>
    <scope>NUCLEOTIDE SEQUENCE [LARGE SCALE GENOMIC DNA]</scope>
    <source>
        <strain evidence="4">CCMP 1328</strain>
    </source>
</reference>
<proteinExistence type="predicted"/>
<feature type="region of interest" description="Disordered" evidence="2">
    <location>
        <begin position="350"/>
        <end position="373"/>
    </location>
</feature>